<organism evidence="2 3">
    <name type="scientific">Belliella pelovolcani</name>
    <dbReference type="NCBI Taxonomy" id="529505"/>
    <lineage>
        <taxon>Bacteria</taxon>
        <taxon>Pseudomonadati</taxon>
        <taxon>Bacteroidota</taxon>
        <taxon>Cytophagia</taxon>
        <taxon>Cytophagales</taxon>
        <taxon>Cyclobacteriaceae</taxon>
        <taxon>Belliella</taxon>
    </lineage>
</organism>
<keyword evidence="3" id="KW-1185">Reference proteome</keyword>
<keyword evidence="1" id="KW-0732">Signal</keyword>
<dbReference type="EMBL" id="FTOP01000004">
    <property type="protein sequence ID" value="SIS77892.1"/>
    <property type="molecule type" value="Genomic_DNA"/>
</dbReference>
<evidence type="ECO:0000313" key="3">
    <source>
        <dbReference type="Proteomes" id="UP000186026"/>
    </source>
</evidence>
<dbReference type="OrthoDB" id="818779at2"/>
<gene>
    <name evidence="2" type="ORF">SAMN05421761_104157</name>
</gene>
<sequence>MKHPLIIVLLALILLASCNSEQKGLHDDTDLSIVIVDSIQVAYMGNLFPYDFDSNSGLYLGRWNNNEEYVFFDDNGKIVNRFKLPSEGPNAINWAMGVGFLNGKLTIMEQQKGLIQFSEDGEIIDKIPIPNNYFFFNGLNFPAYKLGKELAYSRPEREEFGSEGIDWDDLTNILFKNYSSPLIEVLNPETGTIRNTMLFPENTIYSTGQFFNVIPPNIIKFGKEWILFLLAEMKYFVYEEQDGDVEFVKAVDLQLENAIPMPGVPMKDYAEWYPQKGHIIFGKIEQLYRRDNDIIVIYTKGVDEEISKNYSPDNHTEWMDFIYNIPRFAAVFNQDHQLIQNDIPLPKGLIWSSVVNNDGDILALKNQDYFGIEEDFVTFYKLDLASNQ</sequence>
<dbReference type="AlphaFoldDB" id="A0A1N7LVR4"/>
<evidence type="ECO:0008006" key="4">
    <source>
        <dbReference type="Google" id="ProtNLM"/>
    </source>
</evidence>
<evidence type="ECO:0000256" key="1">
    <source>
        <dbReference type="SAM" id="SignalP"/>
    </source>
</evidence>
<accession>A0A1N7LVR4</accession>
<evidence type="ECO:0000313" key="2">
    <source>
        <dbReference type="EMBL" id="SIS77892.1"/>
    </source>
</evidence>
<proteinExistence type="predicted"/>
<name>A0A1N7LVR4_9BACT</name>
<reference evidence="3" key="1">
    <citation type="submission" date="2017-01" db="EMBL/GenBank/DDBJ databases">
        <authorList>
            <person name="Varghese N."/>
            <person name="Submissions S."/>
        </authorList>
    </citation>
    <scope>NUCLEOTIDE SEQUENCE [LARGE SCALE GENOMIC DNA]</scope>
    <source>
        <strain evidence="3">DSM 46698</strain>
    </source>
</reference>
<dbReference type="PROSITE" id="PS51257">
    <property type="entry name" value="PROKAR_LIPOPROTEIN"/>
    <property type="match status" value="1"/>
</dbReference>
<feature type="signal peptide" evidence="1">
    <location>
        <begin position="1"/>
        <end position="22"/>
    </location>
</feature>
<protein>
    <recommendedName>
        <fullName evidence="4">DUF4221 domain-containing protein</fullName>
    </recommendedName>
</protein>
<dbReference type="RefSeq" id="WP_076499809.1">
    <property type="nucleotide sequence ID" value="NZ_FTOP01000004.1"/>
</dbReference>
<feature type="chain" id="PRO_5012049051" description="DUF4221 domain-containing protein" evidence="1">
    <location>
        <begin position="23"/>
        <end position="388"/>
    </location>
</feature>
<dbReference type="Proteomes" id="UP000186026">
    <property type="component" value="Unassembled WGS sequence"/>
</dbReference>